<keyword evidence="3" id="KW-1185">Reference proteome</keyword>
<evidence type="ECO:0000313" key="2">
    <source>
        <dbReference type="EMBL" id="RQW75824.1"/>
    </source>
</evidence>
<dbReference type="EMBL" id="RRCT01000002">
    <property type="protein sequence ID" value="RQW75824.1"/>
    <property type="molecule type" value="Genomic_DNA"/>
</dbReference>
<feature type="transmembrane region" description="Helical" evidence="1">
    <location>
        <begin position="12"/>
        <end position="30"/>
    </location>
</feature>
<protein>
    <submittedName>
        <fullName evidence="2">Uncharacterized protein</fullName>
    </submittedName>
</protein>
<keyword evidence="1" id="KW-0472">Membrane</keyword>
<dbReference type="OrthoDB" id="2427324at2"/>
<dbReference type="Proteomes" id="UP000274033">
    <property type="component" value="Unassembled WGS sequence"/>
</dbReference>
<organism evidence="2 3">
    <name type="scientific">Lysinibacillus composti</name>
    <dbReference type="NCBI Taxonomy" id="720633"/>
    <lineage>
        <taxon>Bacteria</taxon>
        <taxon>Bacillati</taxon>
        <taxon>Bacillota</taxon>
        <taxon>Bacilli</taxon>
        <taxon>Bacillales</taxon>
        <taxon>Bacillaceae</taxon>
        <taxon>Lysinibacillus</taxon>
    </lineage>
</organism>
<gene>
    <name evidence="2" type="ORF">EBB45_04190</name>
</gene>
<proteinExistence type="predicted"/>
<keyword evidence="1" id="KW-0812">Transmembrane</keyword>
<dbReference type="RefSeq" id="WP_124762952.1">
    <property type="nucleotide sequence ID" value="NZ_JAFBDY010000002.1"/>
</dbReference>
<comment type="caution">
    <text evidence="2">The sequence shown here is derived from an EMBL/GenBank/DDBJ whole genome shotgun (WGS) entry which is preliminary data.</text>
</comment>
<sequence length="149" mass="17992">MRLDYQGKTQQGYLYFLVMVLLLTISNIKLDGYDEKYLYIQIVVFTFTILTVCFRFKFTIYEKKLTYRIQLFIFQIYQKEIEINEIKQIKFTRVGWAKKGAIVKVTKGFNIRIFDFEPNHVYTDLLEFANNNSIMIFKTKDYLILEKLK</sequence>
<dbReference type="AlphaFoldDB" id="A0A3N9UIF9"/>
<keyword evidence="1" id="KW-1133">Transmembrane helix</keyword>
<reference evidence="2 3" key="1">
    <citation type="journal article" date="2013" name="J. Microbiol.">
        <title>Lysinibacillus chungkukjangi sp. nov., isolated from Chungkukjang, Korean fermented soybean food.</title>
        <authorList>
            <person name="Kim S.J."/>
            <person name="Jang Y.H."/>
            <person name="Hamada M."/>
            <person name="Ahn J.H."/>
            <person name="Weon H.Y."/>
            <person name="Suzuki K."/>
            <person name="Whang K.S."/>
            <person name="Kwon S.W."/>
        </authorList>
    </citation>
    <scope>NUCLEOTIDE SEQUENCE [LARGE SCALE GENOMIC DNA]</scope>
    <source>
        <strain evidence="2 3">MCCC 1A12701</strain>
    </source>
</reference>
<accession>A0A3N9UIF9</accession>
<evidence type="ECO:0000256" key="1">
    <source>
        <dbReference type="SAM" id="Phobius"/>
    </source>
</evidence>
<name>A0A3N9UIF9_9BACI</name>
<evidence type="ECO:0000313" key="3">
    <source>
        <dbReference type="Proteomes" id="UP000274033"/>
    </source>
</evidence>
<feature type="transmembrane region" description="Helical" evidence="1">
    <location>
        <begin position="36"/>
        <end position="58"/>
    </location>
</feature>